<dbReference type="InterPro" id="IPR015422">
    <property type="entry name" value="PyrdxlP-dep_Trfase_small"/>
</dbReference>
<evidence type="ECO:0000313" key="5">
    <source>
        <dbReference type="Proteomes" id="UP000297258"/>
    </source>
</evidence>
<name>A0A4Y9T9I6_9BURK</name>
<dbReference type="AlphaFoldDB" id="A0A4Y9T9I6"/>
<dbReference type="PANTHER" id="PTHR13693:SF103">
    <property type="entry name" value="AMINOTRANSFERASE CLASS I_CLASSII DOMAIN-CONTAINING PROTEIN"/>
    <property type="match status" value="1"/>
</dbReference>
<dbReference type="PANTHER" id="PTHR13693">
    <property type="entry name" value="CLASS II AMINOTRANSFERASE/8-AMINO-7-OXONONANOATE SYNTHASE"/>
    <property type="match status" value="1"/>
</dbReference>
<dbReference type="RefSeq" id="WP_135188392.1">
    <property type="nucleotide sequence ID" value="NZ_SPUM01000023.1"/>
</dbReference>
<sequence length="470" mass="49856">MISQAQDPVERDESADAQQEWEREIDAMLDAGALDGNAAQFAQPRGADLMRRIDALESWHAARSSHGVWQYSRALDGAPHPIASIRDEAGAAARGVNFASQDYLSLASHPAILEAAERALHDAGPHSAGSAVLLGNTEYSLRLERALASLLATSHITLFPTGWGAAFGAITALVQPGDHIVIDQFAHASLRQGASASRANVVVNRHLDVAHVRELLGAIRSRDSDNGILVVTEGLFSMDSDSPDLPALQVLCHEYGATLLVDVAHDLGALGPGGSGAIGNQGMLGKIDIVMGAFSKTFSSNGGFVATASRSVKRHLQLFAGPHMFSNALSPVQAAVILECIGIIQSNEGDDLRADLLRNVTLMRELLAGQGLHCMGEPSAIVPVLIGDEQVSRLVGKLLFRQSVFVNQVEFPGVPLGASRLRLQLMANHNSQQVKRGAQVIGEAVARAQDALAAAQARHPTRKAQQFGTR</sequence>
<dbReference type="GO" id="GO:0030170">
    <property type="term" value="F:pyridoxal phosphate binding"/>
    <property type="evidence" value="ECO:0007669"/>
    <property type="project" value="InterPro"/>
</dbReference>
<comment type="cofactor">
    <cofactor evidence="1">
        <name>pyridoxal 5'-phosphate</name>
        <dbReference type="ChEBI" id="CHEBI:597326"/>
    </cofactor>
</comment>
<dbReference type="InterPro" id="IPR015421">
    <property type="entry name" value="PyrdxlP-dep_Trfase_major"/>
</dbReference>
<protein>
    <submittedName>
        <fullName evidence="4">Pyridoxal phosphate-dependent aminotransferase family protein</fullName>
    </submittedName>
</protein>
<evidence type="ECO:0000259" key="3">
    <source>
        <dbReference type="Pfam" id="PF00155"/>
    </source>
</evidence>
<evidence type="ECO:0000256" key="2">
    <source>
        <dbReference type="ARBA" id="ARBA00022679"/>
    </source>
</evidence>
<accession>A0A4Y9T9I6</accession>
<keyword evidence="4" id="KW-0032">Aminotransferase</keyword>
<organism evidence="4 5">
    <name type="scientific">Massilia horti</name>
    <dbReference type="NCBI Taxonomy" id="2562153"/>
    <lineage>
        <taxon>Bacteria</taxon>
        <taxon>Pseudomonadati</taxon>
        <taxon>Pseudomonadota</taxon>
        <taxon>Betaproteobacteria</taxon>
        <taxon>Burkholderiales</taxon>
        <taxon>Oxalobacteraceae</taxon>
        <taxon>Telluria group</taxon>
        <taxon>Massilia</taxon>
    </lineage>
</organism>
<proteinExistence type="predicted"/>
<keyword evidence="2 4" id="KW-0808">Transferase</keyword>
<evidence type="ECO:0000313" key="4">
    <source>
        <dbReference type="EMBL" id="TFW34665.1"/>
    </source>
</evidence>
<dbReference type="Proteomes" id="UP000297258">
    <property type="component" value="Unassembled WGS sequence"/>
</dbReference>
<keyword evidence="5" id="KW-1185">Reference proteome</keyword>
<comment type="caution">
    <text evidence="4">The sequence shown here is derived from an EMBL/GenBank/DDBJ whole genome shotgun (WGS) entry which is preliminary data.</text>
</comment>
<gene>
    <name evidence="4" type="ORF">E4O92_03645</name>
</gene>
<dbReference type="Gene3D" id="3.90.1150.10">
    <property type="entry name" value="Aspartate Aminotransferase, domain 1"/>
    <property type="match status" value="1"/>
</dbReference>
<dbReference type="Gene3D" id="3.40.640.10">
    <property type="entry name" value="Type I PLP-dependent aspartate aminotransferase-like (Major domain)"/>
    <property type="match status" value="1"/>
</dbReference>
<feature type="domain" description="Aminotransferase class I/classII large" evidence="3">
    <location>
        <begin position="96"/>
        <end position="441"/>
    </location>
</feature>
<dbReference type="OrthoDB" id="9807157at2"/>
<dbReference type="EMBL" id="SPUM01000023">
    <property type="protein sequence ID" value="TFW34665.1"/>
    <property type="molecule type" value="Genomic_DNA"/>
</dbReference>
<evidence type="ECO:0000256" key="1">
    <source>
        <dbReference type="ARBA" id="ARBA00001933"/>
    </source>
</evidence>
<dbReference type="InterPro" id="IPR015424">
    <property type="entry name" value="PyrdxlP-dep_Trfase"/>
</dbReference>
<dbReference type="Pfam" id="PF00155">
    <property type="entry name" value="Aminotran_1_2"/>
    <property type="match status" value="1"/>
</dbReference>
<dbReference type="GO" id="GO:0008483">
    <property type="term" value="F:transaminase activity"/>
    <property type="evidence" value="ECO:0007669"/>
    <property type="project" value="UniProtKB-KW"/>
</dbReference>
<dbReference type="InterPro" id="IPR050087">
    <property type="entry name" value="AON_synthase_class-II"/>
</dbReference>
<dbReference type="SUPFAM" id="SSF53383">
    <property type="entry name" value="PLP-dependent transferases"/>
    <property type="match status" value="1"/>
</dbReference>
<dbReference type="InterPro" id="IPR004839">
    <property type="entry name" value="Aminotransferase_I/II_large"/>
</dbReference>
<reference evidence="4 5" key="1">
    <citation type="submission" date="2019-03" db="EMBL/GenBank/DDBJ databases">
        <title>Draft genome of Massilia hortus sp. nov., a novel bacterial species of the Oxalobacteraceae family.</title>
        <authorList>
            <person name="Peta V."/>
            <person name="Raths R."/>
            <person name="Bucking H."/>
        </authorList>
    </citation>
    <scope>NUCLEOTIDE SEQUENCE [LARGE SCALE GENOMIC DNA]</scope>
    <source>
        <strain evidence="4 5">ONC3</strain>
    </source>
</reference>